<gene>
    <name evidence="3" type="ORF">CLV43_102703</name>
</gene>
<dbReference type="GO" id="GO:0005829">
    <property type="term" value="C:cytosol"/>
    <property type="evidence" value="ECO:0007669"/>
    <property type="project" value="TreeGrafter"/>
</dbReference>
<dbReference type="Gene3D" id="2.30.110.10">
    <property type="entry name" value="Electron Transport, Fmn-binding Protein, Chain A"/>
    <property type="match status" value="1"/>
</dbReference>
<dbReference type="Pfam" id="PF01243">
    <property type="entry name" value="PNPOx_N"/>
    <property type="match status" value="1"/>
</dbReference>
<evidence type="ECO:0000259" key="2">
    <source>
        <dbReference type="Pfam" id="PF01243"/>
    </source>
</evidence>
<name>A0A2T0THU3_9PSEU</name>
<accession>A0A2T0THU3</accession>
<protein>
    <submittedName>
        <fullName evidence="3">PPOX class probable F420-dependent enzyme</fullName>
    </submittedName>
</protein>
<evidence type="ECO:0000256" key="1">
    <source>
        <dbReference type="ARBA" id="ARBA00023002"/>
    </source>
</evidence>
<dbReference type="Proteomes" id="UP000239494">
    <property type="component" value="Unassembled WGS sequence"/>
</dbReference>
<dbReference type="GO" id="GO:0016627">
    <property type="term" value="F:oxidoreductase activity, acting on the CH-CH group of donors"/>
    <property type="evidence" value="ECO:0007669"/>
    <property type="project" value="TreeGrafter"/>
</dbReference>
<feature type="domain" description="Pyridoxamine 5'-phosphate oxidase N-terminal" evidence="2">
    <location>
        <begin position="3"/>
        <end position="134"/>
    </location>
</feature>
<keyword evidence="4" id="KW-1185">Reference proteome</keyword>
<organism evidence="3 4">
    <name type="scientific">Umezawaea tangerina</name>
    <dbReference type="NCBI Taxonomy" id="84725"/>
    <lineage>
        <taxon>Bacteria</taxon>
        <taxon>Bacillati</taxon>
        <taxon>Actinomycetota</taxon>
        <taxon>Actinomycetes</taxon>
        <taxon>Pseudonocardiales</taxon>
        <taxon>Pseudonocardiaceae</taxon>
        <taxon>Umezawaea</taxon>
    </lineage>
</organism>
<dbReference type="EMBL" id="PVTF01000002">
    <property type="protein sequence ID" value="PRY45138.1"/>
    <property type="molecule type" value="Genomic_DNA"/>
</dbReference>
<dbReference type="NCBIfam" id="TIGR03618">
    <property type="entry name" value="Rv1155_F420"/>
    <property type="match status" value="1"/>
</dbReference>
<evidence type="ECO:0000313" key="4">
    <source>
        <dbReference type="Proteomes" id="UP000239494"/>
    </source>
</evidence>
<dbReference type="AlphaFoldDB" id="A0A2T0THU3"/>
<comment type="caution">
    <text evidence="3">The sequence shown here is derived from an EMBL/GenBank/DDBJ whole genome shotgun (WGS) entry which is preliminary data.</text>
</comment>
<keyword evidence="1" id="KW-0560">Oxidoreductase</keyword>
<dbReference type="PANTHER" id="PTHR35176">
    <property type="entry name" value="HEME OXYGENASE HI_0854-RELATED"/>
    <property type="match status" value="1"/>
</dbReference>
<dbReference type="InterPro" id="IPR019920">
    <property type="entry name" value="F420-binding_dom_put"/>
</dbReference>
<reference evidence="3 4" key="1">
    <citation type="submission" date="2018-03" db="EMBL/GenBank/DDBJ databases">
        <title>Genomic Encyclopedia of Archaeal and Bacterial Type Strains, Phase II (KMG-II): from individual species to whole genera.</title>
        <authorList>
            <person name="Goeker M."/>
        </authorList>
    </citation>
    <scope>NUCLEOTIDE SEQUENCE [LARGE SCALE GENOMIC DNA]</scope>
    <source>
        <strain evidence="3 4">DSM 44720</strain>
    </source>
</reference>
<dbReference type="InterPro" id="IPR052019">
    <property type="entry name" value="F420H2_bilvrd_red/Heme_oxyg"/>
</dbReference>
<dbReference type="PANTHER" id="PTHR35176:SF6">
    <property type="entry name" value="HEME OXYGENASE HI_0854-RELATED"/>
    <property type="match status" value="1"/>
</dbReference>
<dbReference type="InterPro" id="IPR011576">
    <property type="entry name" value="Pyridox_Oxase_N"/>
</dbReference>
<dbReference type="InterPro" id="IPR012349">
    <property type="entry name" value="Split_barrel_FMN-bd"/>
</dbReference>
<dbReference type="GO" id="GO:0070967">
    <property type="term" value="F:coenzyme F420 binding"/>
    <property type="evidence" value="ECO:0007669"/>
    <property type="project" value="TreeGrafter"/>
</dbReference>
<evidence type="ECO:0000313" key="3">
    <source>
        <dbReference type="EMBL" id="PRY45138.1"/>
    </source>
</evidence>
<dbReference type="SUPFAM" id="SSF50475">
    <property type="entry name" value="FMN-binding split barrel"/>
    <property type="match status" value="1"/>
</dbReference>
<sequence length="144" mass="16032">MSQDEVRAFLDEERVVTVATVNPDGRVHLVPLWFVRDGDVVEGWTYGRSQKVVNLRRSPLATLQVEAGETYDQLRGVSLECDVELVTDPDEVVRIGLAVSTRYGGERSPELEGFVRAQAAKRVGLRFTPTGTASWDHRKLGGTY</sequence>
<proteinExistence type="predicted"/>